<name>A0AAW2NKN2_9LAMI</name>
<feature type="region of interest" description="Disordered" evidence="1">
    <location>
        <begin position="86"/>
        <end position="109"/>
    </location>
</feature>
<dbReference type="PANTHER" id="PTHR46148:SF52">
    <property type="entry name" value="OS04G0603800 PROTEIN"/>
    <property type="match status" value="1"/>
</dbReference>
<evidence type="ECO:0000313" key="3">
    <source>
        <dbReference type="EMBL" id="KAL0343041.1"/>
    </source>
</evidence>
<evidence type="ECO:0000256" key="1">
    <source>
        <dbReference type="SAM" id="MobiDB-lite"/>
    </source>
</evidence>
<organism evidence="3">
    <name type="scientific">Sesamum angustifolium</name>
    <dbReference type="NCBI Taxonomy" id="2727405"/>
    <lineage>
        <taxon>Eukaryota</taxon>
        <taxon>Viridiplantae</taxon>
        <taxon>Streptophyta</taxon>
        <taxon>Embryophyta</taxon>
        <taxon>Tracheophyta</taxon>
        <taxon>Spermatophyta</taxon>
        <taxon>Magnoliopsida</taxon>
        <taxon>eudicotyledons</taxon>
        <taxon>Gunneridae</taxon>
        <taxon>Pentapetalae</taxon>
        <taxon>asterids</taxon>
        <taxon>lamiids</taxon>
        <taxon>Lamiales</taxon>
        <taxon>Pedaliaceae</taxon>
        <taxon>Sesamum</taxon>
    </lineage>
</organism>
<feature type="domain" description="Tf2-1-like SH3-like" evidence="2">
    <location>
        <begin position="7"/>
        <end position="46"/>
    </location>
</feature>
<sequence length="133" mass="14988">MALGILKKYYGPYKVLKKIGKVVYKLALPPGSKIQPVFHVSLLKKKIGSRYFPSVSLPDFEDEWSHGSPDQATWEDYKDMEAKFPGFNPWEQGSKKGGRDVASTSRNAISKGKCEIERGDLGRQIKDRIELGK</sequence>
<dbReference type="AlphaFoldDB" id="A0AAW2NKN2"/>
<dbReference type="PANTHER" id="PTHR46148">
    <property type="entry name" value="CHROMO DOMAIN-CONTAINING PROTEIN"/>
    <property type="match status" value="1"/>
</dbReference>
<reference evidence="3" key="2">
    <citation type="journal article" date="2024" name="Plant">
        <title>Genomic evolution and insights into agronomic trait innovations of Sesamum species.</title>
        <authorList>
            <person name="Miao H."/>
            <person name="Wang L."/>
            <person name="Qu L."/>
            <person name="Liu H."/>
            <person name="Sun Y."/>
            <person name="Le M."/>
            <person name="Wang Q."/>
            <person name="Wei S."/>
            <person name="Zheng Y."/>
            <person name="Lin W."/>
            <person name="Duan Y."/>
            <person name="Cao H."/>
            <person name="Xiong S."/>
            <person name="Wang X."/>
            <person name="Wei L."/>
            <person name="Li C."/>
            <person name="Ma Q."/>
            <person name="Ju M."/>
            <person name="Zhao R."/>
            <person name="Li G."/>
            <person name="Mu C."/>
            <person name="Tian Q."/>
            <person name="Mei H."/>
            <person name="Zhang T."/>
            <person name="Gao T."/>
            <person name="Zhang H."/>
        </authorList>
    </citation>
    <scope>NUCLEOTIDE SEQUENCE</scope>
    <source>
        <strain evidence="3">G01</strain>
    </source>
</reference>
<protein>
    <recommendedName>
        <fullName evidence="2">Tf2-1-like SH3-like domain-containing protein</fullName>
    </recommendedName>
</protein>
<dbReference type="EMBL" id="JACGWK010000007">
    <property type="protein sequence ID" value="KAL0343041.1"/>
    <property type="molecule type" value="Genomic_DNA"/>
</dbReference>
<gene>
    <name evidence="3" type="ORF">Sangu_1191500</name>
</gene>
<proteinExistence type="predicted"/>
<dbReference type="Pfam" id="PF24626">
    <property type="entry name" value="SH3_Tf2-1"/>
    <property type="match status" value="1"/>
</dbReference>
<accession>A0AAW2NKN2</accession>
<comment type="caution">
    <text evidence="3">The sequence shown here is derived from an EMBL/GenBank/DDBJ whole genome shotgun (WGS) entry which is preliminary data.</text>
</comment>
<evidence type="ECO:0000259" key="2">
    <source>
        <dbReference type="Pfam" id="PF24626"/>
    </source>
</evidence>
<reference evidence="3" key="1">
    <citation type="submission" date="2020-06" db="EMBL/GenBank/DDBJ databases">
        <authorList>
            <person name="Li T."/>
            <person name="Hu X."/>
            <person name="Zhang T."/>
            <person name="Song X."/>
            <person name="Zhang H."/>
            <person name="Dai N."/>
            <person name="Sheng W."/>
            <person name="Hou X."/>
            <person name="Wei L."/>
        </authorList>
    </citation>
    <scope>NUCLEOTIDE SEQUENCE</scope>
    <source>
        <strain evidence="3">G01</strain>
        <tissue evidence="3">Leaf</tissue>
    </source>
</reference>
<dbReference type="InterPro" id="IPR056924">
    <property type="entry name" value="SH3_Tf2-1"/>
</dbReference>